<sequence length="231" mass="24696">MDIQILELLDGARRARGLTVVIDVFRAFSLEAWLFARGAAAIFAVGAEAEARRLKSEHPGSVLIGERGGAILPGFDFGNSPSQTRGTDFRGKTVIHTTSAGTQGLAAASGAAEIVAGSLVNAAATARYIRSRDPGRVSLVAMGLAGVSGTPEDLLCARYIAARLKGEMLDMERELAAVRADPEGQKFFDPARQDVFPEDDFWMCVDADRFDFAIRAQRLGDGLFRMSALAC</sequence>
<evidence type="ECO:0000256" key="6">
    <source>
        <dbReference type="ARBA" id="ARBA00022842"/>
    </source>
</evidence>
<comment type="catalytic activity">
    <reaction evidence="7">
        <text>(2R)-O-phospho-3-sulfolactate + H2O = (2R)-3-sulfolactate + phosphate</text>
        <dbReference type="Rhea" id="RHEA:23416"/>
        <dbReference type="ChEBI" id="CHEBI:15377"/>
        <dbReference type="ChEBI" id="CHEBI:15597"/>
        <dbReference type="ChEBI" id="CHEBI:43474"/>
        <dbReference type="ChEBI" id="CHEBI:58738"/>
        <dbReference type="EC" id="3.1.3.71"/>
    </reaction>
</comment>
<dbReference type="EC" id="3.1.3.71" evidence="3"/>
<dbReference type="RefSeq" id="WP_154529358.1">
    <property type="nucleotide sequence ID" value="NZ_VUNH01000010.1"/>
</dbReference>
<organism evidence="8 9">
    <name type="scientific">Pyramidobacter porci</name>
    <dbReference type="NCBI Taxonomy" id="2605789"/>
    <lineage>
        <taxon>Bacteria</taxon>
        <taxon>Thermotogati</taxon>
        <taxon>Synergistota</taxon>
        <taxon>Synergistia</taxon>
        <taxon>Synergistales</taxon>
        <taxon>Dethiosulfovibrionaceae</taxon>
        <taxon>Pyramidobacter</taxon>
    </lineage>
</organism>
<name>A0A6L5YE07_9BACT</name>
<dbReference type="Pfam" id="PF04029">
    <property type="entry name" value="2-ph_phosp"/>
    <property type="match status" value="1"/>
</dbReference>
<evidence type="ECO:0000256" key="4">
    <source>
        <dbReference type="ARBA" id="ARBA00021948"/>
    </source>
</evidence>
<dbReference type="GO" id="GO:0050545">
    <property type="term" value="F:sulfopyruvate decarboxylase activity"/>
    <property type="evidence" value="ECO:0007669"/>
    <property type="project" value="TreeGrafter"/>
</dbReference>
<reference evidence="8 9" key="1">
    <citation type="submission" date="2019-08" db="EMBL/GenBank/DDBJ databases">
        <title>In-depth cultivation of the pig gut microbiome towards novel bacterial diversity and tailored functional studies.</title>
        <authorList>
            <person name="Wylensek D."/>
            <person name="Hitch T.C.A."/>
            <person name="Clavel T."/>
        </authorList>
    </citation>
    <scope>NUCLEOTIDE SEQUENCE [LARGE SCALE GENOMIC DNA]</scope>
    <source>
        <strain evidence="8 9">SM-530-WT-4B</strain>
    </source>
</reference>
<dbReference type="PANTHER" id="PTHR37311:SF1">
    <property type="entry name" value="2-PHOSPHOSULFOLACTATE PHOSPHATASE-RELATED"/>
    <property type="match status" value="1"/>
</dbReference>
<accession>A0A6L5YE07</accession>
<keyword evidence="9" id="KW-1185">Reference proteome</keyword>
<dbReference type="GO" id="GO:0000287">
    <property type="term" value="F:magnesium ion binding"/>
    <property type="evidence" value="ECO:0007669"/>
    <property type="project" value="InterPro"/>
</dbReference>
<gene>
    <name evidence="8" type="ORF">FYJ74_09570</name>
</gene>
<evidence type="ECO:0000256" key="3">
    <source>
        <dbReference type="ARBA" id="ARBA00012953"/>
    </source>
</evidence>
<dbReference type="AlphaFoldDB" id="A0A6L5YE07"/>
<evidence type="ECO:0000256" key="1">
    <source>
        <dbReference type="ARBA" id="ARBA00001946"/>
    </source>
</evidence>
<comment type="cofactor">
    <cofactor evidence="1">
        <name>Mg(2+)</name>
        <dbReference type="ChEBI" id="CHEBI:18420"/>
    </cofactor>
</comment>
<dbReference type="InterPro" id="IPR005238">
    <property type="entry name" value="ComB-like"/>
</dbReference>
<evidence type="ECO:0000313" key="9">
    <source>
        <dbReference type="Proteomes" id="UP000473699"/>
    </source>
</evidence>
<dbReference type="InterPro" id="IPR036702">
    <property type="entry name" value="ComB-like_sf"/>
</dbReference>
<keyword evidence="6" id="KW-0460">Magnesium</keyword>
<dbReference type="PANTHER" id="PTHR37311">
    <property type="entry name" value="2-PHOSPHOSULFOLACTATE PHOSPHATASE-RELATED"/>
    <property type="match status" value="1"/>
</dbReference>
<evidence type="ECO:0000313" key="8">
    <source>
        <dbReference type="EMBL" id="MST56278.1"/>
    </source>
</evidence>
<dbReference type="GO" id="GO:0050532">
    <property type="term" value="F:2-phosphosulfolactate phosphatase activity"/>
    <property type="evidence" value="ECO:0007669"/>
    <property type="project" value="UniProtKB-EC"/>
</dbReference>
<dbReference type="SUPFAM" id="SSF142823">
    <property type="entry name" value="ComB-like"/>
    <property type="match status" value="1"/>
</dbReference>
<evidence type="ECO:0000256" key="2">
    <source>
        <dbReference type="ARBA" id="ARBA00009997"/>
    </source>
</evidence>
<evidence type="ECO:0000256" key="7">
    <source>
        <dbReference type="ARBA" id="ARBA00033711"/>
    </source>
</evidence>
<dbReference type="EMBL" id="VUNH01000010">
    <property type="protein sequence ID" value="MST56278.1"/>
    <property type="molecule type" value="Genomic_DNA"/>
</dbReference>
<protein>
    <recommendedName>
        <fullName evidence="4">Probable 2-phosphosulfolactate phosphatase</fullName>
        <ecNumber evidence="3">3.1.3.71</ecNumber>
    </recommendedName>
</protein>
<keyword evidence="5" id="KW-0378">Hydrolase</keyword>
<comment type="caution">
    <text evidence="8">The sequence shown here is derived from an EMBL/GenBank/DDBJ whole genome shotgun (WGS) entry which is preliminary data.</text>
</comment>
<evidence type="ECO:0000256" key="5">
    <source>
        <dbReference type="ARBA" id="ARBA00022801"/>
    </source>
</evidence>
<dbReference type="Gene3D" id="3.90.1560.10">
    <property type="entry name" value="ComB-like"/>
    <property type="match status" value="1"/>
</dbReference>
<proteinExistence type="inferred from homology"/>
<dbReference type="Proteomes" id="UP000473699">
    <property type="component" value="Unassembled WGS sequence"/>
</dbReference>
<comment type="similarity">
    <text evidence="2">Belongs to the ComB family.</text>
</comment>